<proteinExistence type="predicted"/>
<gene>
    <name evidence="1" type="ORF">KCU76_g6984</name>
</gene>
<comment type="caution">
    <text evidence="1">The sequence shown here is derived from an EMBL/GenBank/DDBJ whole genome shotgun (WGS) entry which is preliminary data.</text>
</comment>
<dbReference type="OrthoDB" id="5279008at2759"/>
<feature type="non-terminal residue" evidence="1">
    <location>
        <position position="297"/>
    </location>
</feature>
<dbReference type="Gene3D" id="3.80.10.10">
    <property type="entry name" value="Ribonuclease Inhibitor"/>
    <property type="match status" value="1"/>
</dbReference>
<reference evidence="1" key="1">
    <citation type="journal article" date="2021" name="J Fungi (Basel)">
        <title>Virulence traits and population genomics of the black yeast Aureobasidium melanogenum.</title>
        <authorList>
            <person name="Cernosa A."/>
            <person name="Sun X."/>
            <person name="Gostincar C."/>
            <person name="Fang C."/>
            <person name="Gunde-Cimerman N."/>
            <person name="Song Z."/>
        </authorList>
    </citation>
    <scope>NUCLEOTIDE SEQUENCE</scope>
    <source>
        <strain evidence="1">EXF-9911</strain>
    </source>
</reference>
<evidence type="ECO:0000313" key="1">
    <source>
        <dbReference type="EMBL" id="KAG9692053.1"/>
    </source>
</evidence>
<dbReference type="EMBL" id="JAHFXF010000244">
    <property type="protein sequence ID" value="KAG9692053.1"/>
    <property type="molecule type" value="Genomic_DNA"/>
</dbReference>
<dbReference type="InterPro" id="IPR032675">
    <property type="entry name" value="LRR_dom_sf"/>
</dbReference>
<evidence type="ECO:0000313" key="2">
    <source>
        <dbReference type="Proteomes" id="UP000779574"/>
    </source>
</evidence>
<accession>A0A9P8EIN1</accession>
<dbReference type="SUPFAM" id="SSF52047">
    <property type="entry name" value="RNI-like"/>
    <property type="match status" value="1"/>
</dbReference>
<reference evidence="1" key="2">
    <citation type="submission" date="2021-08" db="EMBL/GenBank/DDBJ databases">
        <authorList>
            <person name="Gostincar C."/>
            <person name="Sun X."/>
            <person name="Song Z."/>
            <person name="Gunde-Cimerman N."/>
        </authorList>
    </citation>
    <scope>NUCLEOTIDE SEQUENCE</scope>
    <source>
        <strain evidence="1">EXF-9911</strain>
    </source>
</reference>
<sequence length="297" mass="33538">MAPASFSSLPPELVSMICSDPGLEKKDLIALRLTSKSGHIHASATKAFGKLCFTDVPLIYTRYSLETFVKICGHPVFGPCIRKVKLSCIRFDSHNFNGCRVPKLEIAVAARRFSHDSDYDLSDLMHSISEVELELTFINDYGDDEPRDFILWIRDLLSHGTSIKSLEFCPMIFDDYDNRKIEPFFQVISRLPLEKLDLHDFSMSQKAMTDLLESLGSTLRCLAITCCDMAGSWREVVVSIQQNCSQLDYLQISDGRTPWLRSWKAYEGTTAVRSGLEKMLRAEQGAAEDSEKESDDP</sequence>
<organism evidence="1 2">
    <name type="scientific">Aureobasidium melanogenum</name>
    <name type="common">Aureobasidium pullulans var. melanogenum</name>
    <dbReference type="NCBI Taxonomy" id="46634"/>
    <lineage>
        <taxon>Eukaryota</taxon>
        <taxon>Fungi</taxon>
        <taxon>Dikarya</taxon>
        <taxon>Ascomycota</taxon>
        <taxon>Pezizomycotina</taxon>
        <taxon>Dothideomycetes</taxon>
        <taxon>Dothideomycetidae</taxon>
        <taxon>Dothideales</taxon>
        <taxon>Saccotheciaceae</taxon>
        <taxon>Aureobasidium</taxon>
    </lineage>
</organism>
<dbReference type="AlphaFoldDB" id="A0A9P8EIN1"/>
<name>A0A9P8EIN1_AURME</name>
<protein>
    <submittedName>
        <fullName evidence="1">Uncharacterized protein</fullName>
    </submittedName>
</protein>
<dbReference type="Proteomes" id="UP000779574">
    <property type="component" value="Unassembled WGS sequence"/>
</dbReference>